<evidence type="ECO:0000313" key="3">
    <source>
        <dbReference type="Proteomes" id="UP001199106"/>
    </source>
</evidence>
<gene>
    <name evidence="2" type="ORF">G6011_03468</name>
</gene>
<feature type="signal peptide" evidence="1">
    <location>
        <begin position="1"/>
        <end position="17"/>
    </location>
</feature>
<evidence type="ECO:0000256" key="1">
    <source>
        <dbReference type="SAM" id="SignalP"/>
    </source>
</evidence>
<reference evidence="2" key="1">
    <citation type="submission" date="2021-07" db="EMBL/GenBank/DDBJ databases">
        <title>Genome Resource of American Ginseng Black Spot Pathogen Alternaria panax.</title>
        <authorList>
            <person name="Qiu C."/>
            <person name="Wang W."/>
            <person name="Liu Z."/>
        </authorList>
    </citation>
    <scope>NUCLEOTIDE SEQUENCE</scope>
    <source>
        <strain evidence="2">BNCC115425</strain>
    </source>
</reference>
<proteinExistence type="predicted"/>
<keyword evidence="3" id="KW-1185">Reference proteome</keyword>
<organism evidence="2 3">
    <name type="scientific">Alternaria panax</name>
    <dbReference type="NCBI Taxonomy" id="48097"/>
    <lineage>
        <taxon>Eukaryota</taxon>
        <taxon>Fungi</taxon>
        <taxon>Dikarya</taxon>
        <taxon>Ascomycota</taxon>
        <taxon>Pezizomycotina</taxon>
        <taxon>Dothideomycetes</taxon>
        <taxon>Pleosporomycetidae</taxon>
        <taxon>Pleosporales</taxon>
        <taxon>Pleosporineae</taxon>
        <taxon>Pleosporaceae</taxon>
        <taxon>Alternaria</taxon>
        <taxon>Alternaria sect. Panax</taxon>
    </lineage>
</organism>
<name>A0AAD4NSS7_9PLEO</name>
<dbReference type="Proteomes" id="UP001199106">
    <property type="component" value="Unassembled WGS sequence"/>
</dbReference>
<keyword evidence="1" id="KW-0732">Signal</keyword>
<evidence type="ECO:0000313" key="2">
    <source>
        <dbReference type="EMBL" id="KAG9193433.1"/>
    </source>
</evidence>
<sequence>MKAVALFALLAPLGANAHHIFNRLIVNGAAVGGNYAYTRKNTNSYMPSFPQEMLNSPDPGIAFNKWRTPSRTQCLASRQSS</sequence>
<accession>A0AAD4NSS7</accession>
<dbReference type="EMBL" id="JAANER010000002">
    <property type="protein sequence ID" value="KAG9193433.1"/>
    <property type="molecule type" value="Genomic_DNA"/>
</dbReference>
<protein>
    <submittedName>
        <fullName evidence="2">Uncharacterized protein</fullName>
    </submittedName>
</protein>
<feature type="chain" id="PRO_5041925184" evidence="1">
    <location>
        <begin position="18"/>
        <end position="81"/>
    </location>
</feature>
<comment type="caution">
    <text evidence="2">The sequence shown here is derived from an EMBL/GenBank/DDBJ whole genome shotgun (WGS) entry which is preliminary data.</text>
</comment>
<dbReference type="AlphaFoldDB" id="A0AAD4NSS7"/>